<keyword evidence="2" id="KW-1185">Reference proteome</keyword>
<name>A0A444XHN6_ARAHY</name>
<gene>
    <name evidence="1" type="ORF">Ahy_B09g096025</name>
</gene>
<comment type="caution">
    <text evidence="1">The sequence shown here is derived from an EMBL/GenBank/DDBJ whole genome shotgun (WGS) entry which is preliminary data.</text>
</comment>
<evidence type="ECO:0000313" key="1">
    <source>
        <dbReference type="EMBL" id="RYQ89311.1"/>
    </source>
</evidence>
<organism evidence="1 2">
    <name type="scientific">Arachis hypogaea</name>
    <name type="common">Peanut</name>
    <dbReference type="NCBI Taxonomy" id="3818"/>
    <lineage>
        <taxon>Eukaryota</taxon>
        <taxon>Viridiplantae</taxon>
        <taxon>Streptophyta</taxon>
        <taxon>Embryophyta</taxon>
        <taxon>Tracheophyta</taxon>
        <taxon>Spermatophyta</taxon>
        <taxon>Magnoliopsida</taxon>
        <taxon>eudicotyledons</taxon>
        <taxon>Gunneridae</taxon>
        <taxon>Pentapetalae</taxon>
        <taxon>rosids</taxon>
        <taxon>fabids</taxon>
        <taxon>Fabales</taxon>
        <taxon>Fabaceae</taxon>
        <taxon>Papilionoideae</taxon>
        <taxon>50 kb inversion clade</taxon>
        <taxon>dalbergioids sensu lato</taxon>
        <taxon>Dalbergieae</taxon>
        <taxon>Pterocarpus clade</taxon>
        <taxon>Arachis</taxon>
    </lineage>
</organism>
<proteinExistence type="predicted"/>
<accession>A0A444XHN6</accession>
<reference evidence="1 2" key="1">
    <citation type="submission" date="2019-01" db="EMBL/GenBank/DDBJ databases">
        <title>Sequencing of cultivated peanut Arachis hypogaea provides insights into genome evolution and oil improvement.</title>
        <authorList>
            <person name="Chen X."/>
        </authorList>
    </citation>
    <scope>NUCLEOTIDE SEQUENCE [LARGE SCALE GENOMIC DNA]</scope>
    <source>
        <strain evidence="2">cv. Fuhuasheng</strain>
        <tissue evidence="1">Leaves</tissue>
    </source>
</reference>
<evidence type="ECO:0000313" key="2">
    <source>
        <dbReference type="Proteomes" id="UP000289738"/>
    </source>
</evidence>
<protein>
    <submittedName>
        <fullName evidence="1">Uncharacterized protein</fullName>
    </submittedName>
</protein>
<dbReference type="EMBL" id="SDMP01000019">
    <property type="protein sequence ID" value="RYQ89311.1"/>
    <property type="molecule type" value="Genomic_DNA"/>
</dbReference>
<sequence>MSILWEVLQFPLS</sequence>
<dbReference type="Proteomes" id="UP000289738">
    <property type="component" value="Chromosome B09"/>
</dbReference>